<dbReference type="AlphaFoldDB" id="A0A5B2WIB0"/>
<keyword evidence="1" id="KW-0472">Membrane</keyword>
<reference evidence="2 3" key="2">
    <citation type="submission" date="2019-09" db="EMBL/GenBank/DDBJ databases">
        <authorList>
            <person name="Jin C."/>
        </authorList>
    </citation>
    <scope>NUCLEOTIDE SEQUENCE [LARGE SCALE GENOMIC DNA]</scope>
    <source>
        <strain evidence="2 3">AN110305</strain>
    </source>
</reference>
<keyword evidence="3" id="KW-1185">Reference proteome</keyword>
<accession>A0A5B2WIB0</accession>
<keyword evidence="1" id="KW-1133">Transmembrane helix</keyword>
<evidence type="ECO:0000313" key="3">
    <source>
        <dbReference type="Proteomes" id="UP000323454"/>
    </source>
</evidence>
<feature type="transmembrane region" description="Helical" evidence="1">
    <location>
        <begin position="97"/>
        <end position="116"/>
    </location>
</feature>
<reference evidence="2 3" key="1">
    <citation type="submission" date="2019-09" db="EMBL/GenBank/DDBJ databases">
        <title>Goodfellowia gen. nov., a new genus of the Pseudonocardineae related to Actinoalloteichus, containing Goodfellowia coeruleoviolacea gen. nov., comb. nov. gen. nov., comb. nov.</title>
        <authorList>
            <person name="Labeda D."/>
        </authorList>
    </citation>
    <scope>NUCLEOTIDE SEQUENCE [LARGE SCALE GENOMIC DNA]</scope>
    <source>
        <strain evidence="2 3">AN110305</strain>
    </source>
</reference>
<evidence type="ECO:0000256" key="1">
    <source>
        <dbReference type="SAM" id="Phobius"/>
    </source>
</evidence>
<feature type="transmembrane region" description="Helical" evidence="1">
    <location>
        <begin position="128"/>
        <end position="154"/>
    </location>
</feature>
<proteinExistence type="predicted"/>
<dbReference type="EMBL" id="VUOB01000093">
    <property type="protein sequence ID" value="KAA2250156.1"/>
    <property type="molecule type" value="Genomic_DNA"/>
</dbReference>
<feature type="transmembrane region" description="Helical" evidence="1">
    <location>
        <begin position="199"/>
        <end position="217"/>
    </location>
</feature>
<gene>
    <name evidence="2" type="ORF">F0L68_39115</name>
</gene>
<feature type="transmembrane region" description="Helical" evidence="1">
    <location>
        <begin position="223"/>
        <end position="241"/>
    </location>
</feature>
<comment type="caution">
    <text evidence="2">The sequence shown here is derived from an EMBL/GenBank/DDBJ whole genome shotgun (WGS) entry which is preliminary data.</text>
</comment>
<feature type="transmembrane region" description="Helical" evidence="1">
    <location>
        <begin position="246"/>
        <end position="266"/>
    </location>
</feature>
<feature type="transmembrane region" description="Helical" evidence="1">
    <location>
        <begin position="166"/>
        <end position="187"/>
    </location>
</feature>
<dbReference type="RefSeq" id="WP_149854974.1">
    <property type="nucleotide sequence ID" value="NZ_VUOB01000093.1"/>
</dbReference>
<organism evidence="2 3">
    <name type="scientific">Solihabitans fulvus</name>
    <dbReference type="NCBI Taxonomy" id="1892852"/>
    <lineage>
        <taxon>Bacteria</taxon>
        <taxon>Bacillati</taxon>
        <taxon>Actinomycetota</taxon>
        <taxon>Actinomycetes</taxon>
        <taxon>Pseudonocardiales</taxon>
        <taxon>Pseudonocardiaceae</taxon>
        <taxon>Solihabitans</taxon>
    </lineage>
</organism>
<sequence>MSTDSAAGLLHDLAEYRARARRDRHGYWLPLLVFGVLILAAPLVYLPPSEWPPPRVQVSADGLFPGQIKVFGLTIEPLYMFGPGNGREIGNPMGVSWYWFGVVVLGLAGTVGWYRWRARRVGVETPTRLVVLAGSVGLLFLLGVVPLILGQALVLLFPGSYFYSNTAFWISVEVFVLAAAGTTVALWVRGGGPRPAWRVALASVGVVVALMSITIVFEAAFGHGHAPLLLLSVALLAVAAIERSAFCAVIAALFTAAALLANLYNMENVFYRFGFHVDYLNPRGEVFANLLLPAAVLIVGGGIAAWSARKASRRE</sequence>
<protein>
    <submittedName>
        <fullName evidence="2">Uncharacterized protein</fullName>
    </submittedName>
</protein>
<dbReference type="OrthoDB" id="3379031at2"/>
<keyword evidence="1" id="KW-0812">Transmembrane</keyword>
<dbReference type="Proteomes" id="UP000323454">
    <property type="component" value="Unassembled WGS sequence"/>
</dbReference>
<feature type="transmembrane region" description="Helical" evidence="1">
    <location>
        <begin position="27"/>
        <end position="46"/>
    </location>
</feature>
<name>A0A5B2WIB0_9PSEU</name>
<feature type="transmembrane region" description="Helical" evidence="1">
    <location>
        <begin position="286"/>
        <end position="306"/>
    </location>
</feature>
<evidence type="ECO:0000313" key="2">
    <source>
        <dbReference type="EMBL" id="KAA2250156.1"/>
    </source>
</evidence>